<dbReference type="AlphaFoldDB" id="A0A158JXW3"/>
<evidence type="ECO:0000313" key="1">
    <source>
        <dbReference type="EMBL" id="SAL73269.1"/>
    </source>
</evidence>
<dbReference type="Proteomes" id="UP000054683">
    <property type="component" value="Unassembled WGS sequence"/>
</dbReference>
<proteinExistence type="predicted"/>
<protein>
    <submittedName>
        <fullName evidence="1">Uncharacterized protein</fullName>
    </submittedName>
</protein>
<accession>A0A158JXW3</accession>
<gene>
    <name evidence="1" type="ORF">AWB69_08969</name>
</gene>
<evidence type="ECO:0000313" key="2">
    <source>
        <dbReference type="Proteomes" id="UP000054683"/>
    </source>
</evidence>
<organism evidence="1 2">
    <name type="scientific">Caballeronia udeis</name>
    <dbReference type="NCBI Taxonomy" id="1232866"/>
    <lineage>
        <taxon>Bacteria</taxon>
        <taxon>Pseudomonadati</taxon>
        <taxon>Pseudomonadota</taxon>
        <taxon>Betaproteobacteria</taxon>
        <taxon>Burkholderiales</taxon>
        <taxon>Burkholderiaceae</taxon>
        <taxon>Caballeronia</taxon>
    </lineage>
</organism>
<name>A0A158JXW3_9BURK</name>
<sequence length="45" mass="5054">MFLINMDTLSIEQDSIPDGERSGVLKRESREIKLPLANATHQLDA</sequence>
<dbReference type="EMBL" id="FCOK02000132">
    <property type="protein sequence ID" value="SAL73269.1"/>
    <property type="molecule type" value="Genomic_DNA"/>
</dbReference>
<reference evidence="1 2" key="1">
    <citation type="submission" date="2016-01" db="EMBL/GenBank/DDBJ databases">
        <authorList>
            <person name="Oliw E.H."/>
        </authorList>
    </citation>
    <scope>NUCLEOTIDE SEQUENCE [LARGE SCALE GENOMIC DNA]</scope>
    <source>
        <strain evidence="1">LMG 27134</strain>
    </source>
</reference>